<protein>
    <submittedName>
        <fullName evidence="2">Transcriptional regulator, XRE family</fullName>
    </submittedName>
</protein>
<dbReference type="eggNOG" id="COG3655">
    <property type="taxonomic scope" value="Bacteria"/>
</dbReference>
<evidence type="ECO:0000313" key="3">
    <source>
        <dbReference type="Proteomes" id="UP000000787"/>
    </source>
</evidence>
<dbReference type="KEGG" id="hau:Haur_1395"/>
<dbReference type="GO" id="GO:0003677">
    <property type="term" value="F:DNA binding"/>
    <property type="evidence" value="ECO:0007669"/>
    <property type="project" value="InterPro"/>
</dbReference>
<dbReference type="Pfam" id="PF01381">
    <property type="entry name" value="HTH_3"/>
    <property type="match status" value="1"/>
</dbReference>
<evidence type="ECO:0000259" key="1">
    <source>
        <dbReference type="PROSITE" id="PS50943"/>
    </source>
</evidence>
<dbReference type="PROSITE" id="PS50943">
    <property type="entry name" value="HTH_CROC1"/>
    <property type="match status" value="1"/>
</dbReference>
<name>A9B2J5_HERA2</name>
<accession>A9B2J5</accession>
<dbReference type="HOGENOM" id="CLU_160607_0_0_0"/>
<evidence type="ECO:0000313" key="2">
    <source>
        <dbReference type="EMBL" id="ABX04040.1"/>
    </source>
</evidence>
<reference evidence="2 3" key="1">
    <citation type="journal article" date="2011" name="Stand. Genomic Sci.">
        <title>Complete genome sequence of the filamentous gliding predatory bacterium Herpetosiphon aurantiacus type strain (114-95(T)).</title>
        <authorList>
            <person name="Kiss H."/>
            <person name="Nett M."/>
            <person name="Domin N."/>
            <person name="Martin K."/>
            <person name="Maresca J.A."/>
            <person name="Copeland A."/>
            <person name="Lapidus A."/>
            <person name="Lucas S."/>
            <person name="Berry K.W."/>
            <person name="Glavina Del Rio T."/>
            <person name="Dalin E."/>
            <person name="Tice H."/>
            <person name="Pitluck S."/>
            <person name="Richardson P."/>
            <person name="Bruce D."/>
            <person name="Goodwin L."/>
            <person name="Han C."/>
            <person name="Detter J.C."/>
            <person name="Schmutz J."/>
            <person name="Brettin T."/>
            <person name="Land M."/>
            <person name="Hauser L."/>
            <person name="Kyrpides N.C."/>
            <person name="Ivanova N."/>
            <person name="Goker M."/>
            <person name="Woyke T."/>
            <person name="Klenk H.P."/>
            <person name="Bryant D.A."/>
        </authorList>
    </citation>
    <scope>NUCLEOTIDE SEQUENCE [LARGE SCALE GENOMIC DNA]</scope>
    <source>
        <strain evidence="3">ATCC 23779 / DSM 785 / 114-95</strain>
    </source>
</reference>
<sequence>MLGLSSLLSQELASRNWSLRELATRSGIAVSTLSNLINKPDVMPDLRTLNALSISLNLPFRQLVEACGIPVDAHPTDEDATIQVLIAAVPEVRMFLNLLGQLSPDDRAAILSHLRWKVETSTNA</sequence>
<keyword evidence="3" id="KW-1185">Reference proteome</keyword>
<organism evidence="2 3">
    <name type="scientific">Herpetosiphon aurantiacus (strain ATCC 23779 / DSM 785 / 114-95)</name>
    <dbReference type="NCBI Taxonomy" id="316274"/>
    <lineage>
        <taxon>Bacteria</taxon>
        <taxon>Bacillati</taxon>
        <taxon>Chloroflexota</taxon>
        <taxon>Chloroflexia</taxon>
        <taxon>Herpetosiphonales</taxon>
        <taxon>Herpetosiphonaceae</taxon>
        <taxon>Herpetosiphon</taxon>
    </lineage>
</organism>
<feature type="domain" description="HTH cro/C1-type" evidence="1">
    <location>
        <begin position="8"/>
        <end position="63"/>
    </location>
</feature>
<dbReference type="CDD" id="cd00093">
    <property type="entry name" value="HTH_XRE"/>
    <property type="match status" value="1"/>
</dbReference>
<dbReference type="InParanoid" id="A9B2J5"/>
<dbReference type="InterPro" id="IPR010982">
    <property type="entry name" value="Lambda_DNA-bd_dom_sf"/>
</dbReference>
<dbReference type="SUPFAM" id="SSF47413">
    <property type="entry name" value="lambda repressor-like DNA-binding domains"/>
    <property type="match status" value="1"/>
</dbReference>
<dbReference type="BioCyc" id="HAUR316274:GHYA-1416-MONOMER"/>
<gene>
    <name evidence="2" type="ordered locus">Haur_1395</name>
</gene>
<proteinExistence type="predicted"/>
<dbReference type="InterPro" id="IPR001387">
    <property type="entry name" value="Cro/C1-type_HTH"/>
</dbReference>
<dbReference type="AlphaFoldDB" id="A9B2J5"/>
<dbReference type="Gene3D" id="1.10.260.40">
    <property type="entry name" value="lambda repressor-like DNA-binding domains"/>
    <property type="match status" value="1"/>
</dbReference>
<dbReference type="SMART" id="SM00530">
    <property type="entry name" value="HTH_XRE"/>
    <property type="match status" value="1"/>
</dbReference>
<dbReference type="Proteomes" id="UP000000787">
    <property type="component" value="Chromosome"/>
</dbReference>
<dbReference type="EMBL" id="CP000875">
    <property type="protein sequence ID" value="ABX04040.1"/>
    <property type="molecule type" value="Genomic_DNA"/>
</dbReference>